<accession>A0A8S5TFS9</accession>
<sequence>MRYYDIHVNYDGTKDGAGYSIFVKANVSSEDEALQYAIDNHLFEEDGDEKYVDYVEEIEEEDYHDATGK</sequence>
<evidence type="ECO:0000313" key="1">
    <source>
        <dbReference type="EMBL" id="DAF62000.1"/>
    </source>
</evidence>
<name>A0A8S5TFS9_9CAUD</name>
<protein>
    <submittedName>
        <fullName evidence="1">Uncharacterized protein</fullName>
    </submittedName>
</protein>
<organism evidence="1">
    <name type="scientific">Siphoviridae sp. ctP0x5</name>
    <dbReference type="NCBI Taxonomy" id="2827863"/>
    <lineage>
        <taxon>Viruses</taxon>
        <taxon>Duplodnaviria</taxon>
        <taxon>Heunggongvirae</taxon>
        <taxon>Uroviricota</taxon>
        <taxon>Caudoviricetes</taxon>
    </lineage>
</organism>
<reference evidence="1" key="1">
    <citation type="journal article" date="2021" name="Proc. Natl. Acad. Sci. U.S.A.">
        <title>A Catalog of Tens of Thousands of Viruses from Human Metagenomes Reveals Hidden Associations with Chronic Diseases.</title>
        <authorList>
            <person name="Tisza M.J."/>
            <person name="Buck C.B."/>
        </authorList>
    </citation>
    <scope>NUCLEOTIDE SEQUENCE</scope>
    <source>
        <strain evidence="1">CtP0x5</strain>
    </source>
</reference>
<proteinExistence type="predicted"/>
<dbReference type="EMBL" id="BK032818">
    <property type="protein sequence ID" value="DAF62000.1"/>
    <property type="molecule type" value="Genomic_DNA"/>
</dbReference>